<evidence type="ECO:0000313" key="5">
    <source>
        <dbReference type="Proteomes" id="UP000001542"/>
    </source>
</evidence>
<organism evidence="4 5">
    <name type="scientific">Trichomonas vaginalis (strain ATCC PRA-98 / G3)</name>
    <dbReference type="NCBI Taxonomy" id="412133"/>
    <lineage>
        <taxon>Eukaryota</taxon>
        <taxon>Metamonada</taxon>
        <taxon>Parabasalia</taxon>
        <taxon>Trichomonadida</taxon>
        <taxon>Trichomonadidae</taxon>
        <taxon>Trichomonas</taxon>
    </lineage>
</organism>
<dbReference type="InterPro" id="IPR035808">
    <property type="entry name" value="Ribosomal_uL30_euk_arc"/>
</dbReference>
<dbReference type="VEuPathDB" id="TrichDB:TVAG_434050"/>
<reference evidence="4" key="1">
    <citation type="submission" date="2006-10" db="EMBL/GenBank/DDBJ databases">
        <authorList>
            <person name="Amadeo P."/>
            <person name="Zhao Q."/>
            <person name="Wortman J."/>
            <person name="Fraser-Liggett C."/>
            <person name="Carlton J."/>
        </authorList>
    </citation>
    <scope>NUCLEOTIDE SEQUENCE</scope>
    <source>
        <strain evidence="4">G3</strain>
    </source>
</reference>
<reference evidence="4" key="2">
    <citation type="journal article" date="2007" name="Science">
        <title>Draft genome sequence of the sexually transmitted pathogen Trichomonas vaginalis.</title>
        <authorList>
            <person name="Carlton J.M."/>
            <person name="Hirt R.P."/>
            <person name="Silva J.C."/>
            <person name="Delcher A.L."/>
            <person name="Schatz M."/>
            <person name="Zhao Q."/>
            <person name="Wortman J.R."/>
            <person name="Bidwell S.L."/>
            <person name="Alsmark U.C.M."/>
            <person name="Besteiro S."/>
            <person name="Sicheritz-Ponten T."/>
            <person name="Noel C.J."/>
            <person name="Dacks J.B."/>
            <person name="Foster P.G."/>
            <person name="Simillion C."/>
            <person name="Van de Peer Y."/>
            <person name="Miranda-Saavedra D."/>
            <person name="Barton G.J."/>
            <person name="Westrop G.D."/>
            <person name="Mueller S."/>
            <person name="Dessi D."/>
            <person name="Fiori P.L."/>
            <person name="Ren Q."/>
            <person name="Paulsen I."/>
            <person name="Zhang H."/>
            <person name="Bastida-Corcuera F.D."/>
            <person name="Simoes-Barbosa A."/>
            <person name="Brown M.T."/>
            <person name="Hayes R.D."/>
            <person name="Mukherjee M."/>
            <person name="Okumura C.Y."/>
            <person name="Schneider R."/>
            <person name="Smith A.J."/>
            <person name="Vanacova S."/>
            <person name="Villalvazo M."/>
            <person name="Haas B.J."/>
            <person name="Pertea M."/>
            <person name="Feldblyum T.V."/>
            <person name="Utterback T.R."/>
            <person name="Shu C.L."/>
            <person name="Osoegawa K."/>
            <person name="de Jong P.J."/>
            <person name="Hrdy I."/>
            <person name="Horvathova L."/>
            <person name="Zubacova Z."/>
            <person name="Dolezal P."/>
            <person name="Malik S.B."/>
            <person name="Logsdon J.M. Jr."/>
            <person name="Henze K."/>
            <person name="Gupta A."/>
            <person name="Wang C.C."/>
            <person name="Dunne R.L."/>
            <person name="Upcroft J.A."/>
            <person name="Upcroft P."/>
            <person name="White O."/>
            <person name="Salzberg S.L."/>
            <person name="Tang P."/>
            <person name="Chiu C.-H."/>
            <person name="Lee Y.-S."/>
            <person name="Embley T.M."/>
            <person name="Coombs G.H."/>
            <person name="Mottram J.C."/>
            <person name="Tachezy J."/>
            <person name="Fraser-Liggett C.M."/>
            <person name="Johnson P.J."/>
        </authorList>
    </citation>
    <scope>NUCLEOTIDE SEQUENCE [LARGE SCALE GENOMIC DNA]</scope>
    <source>
        <strain evidence="4">G3</strain>
    </source>
</reference>
<dbReference type="eggNOG" id="KOG3184">
    <property type="taxonomic scope" value="Eukaryota"/>
</dbReference>
<gene>
    <name evidence="4" type="ORF">TVAG_434050</name>
</gene>
<sequence length="238" mass="27175">MAGTEREVAFRKQRRDYTKRTKKNHIREGTKITVKKQERFIRPESLVSKNRQLQTDKKKFLANTKRPVSKNFPQPSEEDKIALVVRVTPKKEYLCKEVRTILTEYRLNDQFDGVFVALTQENRQKLKSIAHTIVYGVPTVEFIRQLIHTRAFTVKDNNEIAINSNKLVSEALSDKGLECLDDMVHSISSADDNATAVAAFLAPFHFNKIDVSKPRLLASQGGISGWTADIQDFISKII</sequence>
<dbReference type="GO" id="GO:0003723">
    <property type="term" value="F:RNA binding"/>
    <property type="evidence" value="ECO:0000318"/>
    <property type="project" value="GO_Central"/>
</dbReference>
<feature type="compositionally biased region" description="Basic and acidic residues" evidence="3">
    <location>
        <begin position="1"/>
        <end position="19"/>
    </location>
</feature>
<keyword evidence="1 4" id="KW-0689">Ribosomal protein</keyword>
<evidence type="ECO:0000256" key="3">
    <source>
        <dbReference type="SAM" id="MobiDB-lite"/>
    </source>
</evidence>
<dbReference type="PANTHER" id="PTHR11524">
    <property type="entry name" value="60S RIBOSOMAL PROTEIN L7"/>
    <property type="match status" value="1"/>
</dbReference>
<proteinExistence type="predicted"/>
<dbReference type="OMA" id="KVDSIEC"/>
<evidence type="ECO:0000256" key="1">
    <source>
        <dbReference type="ARBA" id="ARBA00022980"/>
    </source>
</evidence>
<feature type="region of interest" description="Disordered" evidence="3">
    <location>
        <begin position="1"/>
        <end position="26"/>
    </location>
</feature>
<dbReference type="CDD" id="cd01657">
    <property type="entry name" value="Ribosomal_L7_archeal_euk"/>
    <property type="match status" value="1"/>
</dbReference>
<accession>A2DSI8</accession>
<dbReference type="STRING" id="5722.A2DSI8"/>
<dbReference type="RefSeq" id="XP_001328791.1">
    <property type="nucleotide sequence ID" value="XM_001328756.1"/>
</dbReference>
<dbReference type="Gene3D" id="3.30.1390.20">
    <property type="entry name" value="Ribosomal protein L30, ferredoxin-like fold domain"/>
    <property type="match status" value="1"/>
</dbReference>
<keyword evidence="5" id="KW-1185">Reference proteome</keyword>
<dbReference type="SUPFAM" id="SSF55129">
    <property type="entry name" value="Ribosomal protein L30p/L7e"/>
    <property type="match status" value="1"/>
</dbReference>
<keyword evidence="2" id="KW-0687">Ribonucleoprotein</keyword>
<dbReference type="PANTHER" id="PTHR11524:SF16">
    <property type="entry name" value="LARGE RIBOSOMAL SUBUNIT PROTEIN UL30"/>
    <property type="match status" value="1"/>
</dbReference>
<protein>
    <submittedName>
        <fullName evidence="4">Ribosomal protein, putative</fullName>
    </submittedName>
</protein>
<evidence type="ECO:0000313" key="4">
    <source>
        <dbReference type="EMBL" id="EAY16568.1"/>
    </source>
</evidence>
<dbReference type="InParanoid" id="A2DSI8"/>
<dbReference type="InterPro" id="IPR039699">
    <property type="entry name" value="Ribosomal_uL30"/>
</dbReference>
<dbReference type="KEGG" id="tva:4774574"/>
<dbReference type="VEuPathDB" id="TrichDB:TVAGG3_0375830"/>
<dbReference type="SMR" id="A2DSI8"/>
<dbReference type="GO" id="GO:0000463">
    <property type="term" value="P:maturation of LSU-rRNA from tricistronic rRNA transcript (SSU-rRNA, 5.8S rRNA, LSU-rRNA)"/>
    <property type="evidence" value="ECO:0000318"/>
    <property type="project" value="GO_Central"/>
</dbReference>
<dbReference type="OrthoDB" id="28644at2759"/>
<dbReference type="Proteomes" id="UP000001542">
    <property type="component" value="Unassembled WGS sequence"/>
</dbReference>
<evidence type="ECO:0000256" key="2">
    <source>
        <dbReference type="ARBA" id="ARBA00023274"/>
    </source>
</evidence>
<dbReference type="EMBL" id="DS113240">
    <property type="protein sequence ID" value="EAY16568.1"/>
    <property type="molecule type" value="Genomic_DNA"/>
</dbReference>
<dbReference type="InterPro" id="IPR036919">
    <property type="entry name" value="Ribo_uL30_ferredoxin-like_sf"/>
</dbReference>
<name>A2DSI8_TRIV3</name>
<dbReference type="GO" id="GO:0003735">
    <property type="term" value="F:structural constituent of ribosome"/>
    <property type="evidence" value="ECO:0000318"/>
    <property type="project" value="GO_Central"/>
</dbReference>
<dbReference type="GO" id="GO:0022625">
    <property type="term" value="C:cytosolic large ribosomal subunit"/>
    <property type="evidence" value="ECO:0000318"/>
    <property type="project" value="GO_Central"/>
</dbReference>
<dbReference type="AlphaFoldDB" id="A2DSI8"/>